<feature type="region of interest" description="Disordered" evidence="1">
    <location>
        <begin position="1"/>
        <end position="82"/>
    </location>
</feature>
<sequence length="406" mass="43919">MLPHKPNLDANSQQSLDSYGFGGRKNFSLGRPTVRPTTSRPTTSRPQASPESRPKLKPKPSSRVGKKNGPNRRPFTNARSLGHLDFQFRQKKTEEPNPTKLFLKSKSFSSSYPSITLTRPQTNSRIPILTAPIHPPLQSECRSPPSSPLAKGANIISLSTPDPATARDPTVSQHRPGNLGPARRARKPSNSDQNTTETTARIQIPSLFRRQDRRVQEDVSSAEEEDIIAGDVPIPNSPALVIPPATVLPPVTALSPVTVLPPVLTAPRSLILGPDVPPVATLVMTPAPAPAPVFTDCLFPPPFESNATPPYNRLSVKTPGRPSNRRTSHREGRPSRKGLARVVSMNDEGVSPATVRILEAVSMKCGIASSVAEEDEFAFNVNTLGSPGVAEMLLMKERGVMDNPFL</sequence>
<feature type="region of interest" description="Disordered" evidence="1">
    <location>
        <begin position="308"/>
        <end position="339"/>
    </location>
</feature>
<proteinExistence type="predicted"/>
<evidence type="ECO:0000313" key="3">
    <source>
        <dbReference type="Proteomes" id="UP000274822"/>
    </source>
</evidence>
<feature type="compositionally biased region" description="Polar residues" evidence="1">
    <location>
        <begin position="188"/>
        <end position="201"/>
    </location>
</feature>
<feature type="compositionally biased region" description="Basic residues" evidence="1">
    <location>
        <begin position="55"/>
        <end position="70"/>
    </location>
</feature>
<organism evidence="2 3">
    <name type="scientific">Jimgerdemannia flammicorona</name>
    <dbReference type="NCBI Taxonomy" id="994334"/>
    <lineage>
        <taxon>Eukaryota</taxon>
        <taxon>Fungi</taxon>
        <taxon>Fungi incertae sedis</taxon>
        <taxon>Mucoromycota</taxon>
        <taxon>Mucoromycotina</taxon>
        <taxon>Endogonomycetes</taxon>
        <taxon>Endogonales</taxon>
        <taxon>Endogonaceae</taxon>
        <taxon>Jimgerdemannia</taxon>
    </lineage>
</organism>
<name>A0A433QNE8_9FUNG</name>
<dbReference type="Proteomes" id="UP000274822">
    <property type="component" value="Unassembled WGS sequence"/>
</dbReference>
<dbReference type="AlphaFoldDB" id="A0A433QNE8"/>
<comment type="caution">
    <text evidence="2">The sequence shown here is derived from an EMBL/GenBank/DDBJ whole genome shotgun (WGS) entry which is preliminary data.</text>
</comment>
<reference evidence="2 3" key="1">
    <citation type="journal article" date="2018" name="New Phytol.">
        <title>Phylogenomics of Endogonaceae and evolution of mycorrhizas within Mucoromycota.</title>
        <authorList>
            <person name="Chang Y."/>
            <person name="Desiro A."/>
            <person name="Na H."/>
            <person name="Sandor L."/>
            <person name="Lipzen A."/>
            <person name="Clum A."/>
            <person name="Barry K."/>
            <person name="Grigoriev I.V."/>
            <person name="Martin F.M."/>
            <person name="Stajich J.E."/>
            <person name="Smith M.E."/>
            <person name="Bonito G."/>
            <person name="Spatafora J.W."/>
        </authorList>
    </citation>
    <scope>NUCLEOTIDE SEQUENCE [LARGE SCALE GENOMIC DNA]</scope>
    <source>
        <strain evidence="2 3">AD002</strain>
    </source>
</reference>
<feature type="compositionally biased region" description="Low complexity" evidence="1">
    <location>
        <begin position="31"/>
        <end position="46"/>
    </location>
</feature>
<feature type="region of interest" description="Disordered" evidence="1">
    <location>
        <begin position="135"/>
        <end position="224"/>
    </location>
</feature>
<accession>A0A433QNE8</accession>
<dbReference type="EMBL" id="RBNJ01003111">
    <property type="protein sequence ID" value="RUS31278.1"/>
    <property type="molecule type" value="Genomic_DNA"/>
</dbReference>
<evidence type="ECO:0000313" key="2">
    <source>
        <dbReference type="EMBL" id="RUS31278.1"/>
    </source>
</evidence>
<gene>
    <name evidence="2" type="ORF">BC938DRAFT_478149</name>
</gene>
<protein>
    <submittedName>
        <fullName evidence="2">Uncharacterized protein</fullName>
    </submittedName>
</protein>
<keyword evidence="3" id="KW-1185">Reference proteome</keyword>
<evidence type="ECO:0000256" key="1">
    <source>
        <dbReference type="SAM" id="MobiDB-lite"/>
    </source>
</evidence>